<evidence type="ECO:0000256" key="5">
    <source>
        <dbReference type="SAM" id="MobiDB-lite"/>
    </source>
</evidence>
<feature type="transmembrane region" description="Helical" evidence="6">
    <location>
        <begin position="998"/>
        <end position="1023"/>
    </location>
</feature>
<keyword evidence="10" id="KW-1185">Reference proteome</keyword>
<dbReference type="AlphaFoldDB" id="F0YM05"/>
<dbReference type="CDD" id="cd16448">
    <property type="entry name" value="RING-H2"/>
    <property type="match status" value="1"/>
</dbReference>
<dbReference type="SMART" id="SM00184">
    <property type="entry name" value="RING"/>
    <property type="match status" value="1"/>
</dbReference>
<dbReference type="EMBL" id="GL833159">
    <property type="protein sequence ID" value="EGB03873.1"/>
    <property type="molecule type" value="Genomic_DNA"/>
</dbReference>
<dbReference type="eggNOG" id="ENOG502RVW7">
    <property type="taxonomic scope" value="Eukaryota"/>
</dbReference>
<keyword evidence="1" id="KW-0479">Metal-binding</keyword>
<feature type="region of interest" description="Disordered" evidence="5">
    <location>
        <begin position="1181"/>
        <end position="1214"/>
    </location>
</feature>
<feature type="region of interest" description="Disordered" evidence="5">
    <location>
        <begin position="278"/>
        <end position="344"/>
    </location>
</feature>
<dbReference type="GO" id="GO:0061630">
    <property type="term" value="F:ubiquitin protein ligase activity"/>
    <property type="evidence" value="ECO:0007669"/>
    <property type="project" value="TreeGrafter"/>
</dbReference>
<dbReference type="GO" id="GO:0008270">
    <property type="term" value="F:zinc ion binding"/>
    <property type="evidence" value="ECO:0007669"/>
    <property type="project" value="UniProtKB-KW"/>
</dbReference>
<evidence type="ECO:0000256" key="2">
    <source>
        <dbReference type="ARBA" id="ARBA00022771"/>
    </source>
</evidence>
<feature type="compositionally biased region" description="Acidic residues" evidence="5">
    <location>
        <begin position="279"/>
        <end position="299"/>
    </location>
</feature>
<feature type="region of interest" description="Disordered" evidence="5">
    <location>
        <begin position="393"/>
        <end position="415"/>
    </location>
</feature>
<feature type="region of interest" description="Disordered" evidence="5">
    <location>
        <begin position="489"/>
        <end position="524"/>
    </location>
</feature>
<feature type="domain" description="RING-type" evidence="8">
    <location>
        <begin position="526"/>
        <end position="570"/>
    </location>
</feature>
<dbReference type="Pfam" id="PF13639">
    <property type="entry name" value="zf-RING_2"/>
    <property type="match status" value="1"/>
</dbReference>
<dbReference type="PANTHER" id="PTHR45969:SF69">
    <property type="entry name" value="FINGER DOMAIN PROTEIN, PUTATIVE (AFU_ORTHOLOGUE AFUA_3G12190)-RELATED"/>
    <property type="match status" value="1"/>
</dbReference>
<feature type="compositionally biased region" description="Acidic residues" evidence="5">
    <location>
        <begin position="399"/>
        <end position="409"/>
    </location>
</feature>
<organism evidence="10">
    <name type="scientific">Aureococcus anophagefferens</name>
    <name type="common">Harmful bloom alga</name>
    <dbReference type="NCBI Taxonomy" id="44056"/>
    <lineage>
        <taxon>Eukaryota</taxon>
        <taxon>Sar</taxon>
        <taxon>Stramenopiles</taxon>
        <taxon>Ochrophyta</taxon>
        <taxon>Pelagophyceae</taxon>
        <taxon>Pelagomonadales</taxon>
        <taxon>Pelagomonadaceae</taxon>
        <taxon>Aureococcus</taxon>
    </lineage>
</organism>
<dbReference type="GO" id="GO:0016567">
    <property type="term" value="P:protein ubiquitination"/>
    <property type="evidence" value="ECO:0007669"/>
    <property type="project" value="TreeGrafter"/>
</dbReference>
<proteinExistence type="predicted"/>
<feature type="compositionally biased region" description="Basic residues" evidence="5">
    <location>
        <begin position="307"/>
        <end position="328"/>
    </location>
</feature>
<reference evidence="9 10" key="1">
    <citation type="journal article" date="2011" name="Proc. Natl. Acad. Sci. U.S.A.">
        <title>Niche of harmful alga Aureococcus anophagefferens revealed through ecogenomics.</title>
        <authorList>
            <person name="Gobler C.J."/>
            <person name="Berry D.L."/>
            <person name="Dyhrman S.T."/>
            <person name="Wilhelm S.W."/>
            <person name="Salamov A."/>
            <person name="Lobanov A.V."/>
            <person name="Zhang Y."/>
            <person name="Collier J.L."/>
            <person name="Wurch L.L."/>
            <person name="Kustka A.B."/>
            <person name="Dill B.D."/>
            <person name="Shah M."/>
            <person name="VerBerkmoes N.C."/>
            <person name="Kuo A."/>
            <person name="Terry A."/>
            <person name="Pangilinan J."/>
            <person name="Lindquist E.A."/>
            <person name="Lucas S."/>
            <person name="Paulsen I.T."/>
            <person name="Hattenrath-Lehmann T.K."/>
            <person name="Talmage S.C."/>
            <person name="Walker E.A."/>
            <person name="Koch F."/>
            <person name="Burson A.M."/>
            <person name="Marcoval M.A."/>
            <person name="Tang Y.Z."/>
            <person name="Lecleir G.R."/>
            <person name="Coyne K.J."/>
            <person name="Berg G.M."/>
            <person name="Bertrand E.M."/>
            <person name="Saito M.A."/>
            <person name="Gladyshev V.N."/>
            <person name="Grigoriev I.V."/>
        </authorList>
    </citation>
    <scope>NUCLEOTIDE SEQUENCE [LARGE SCALE GENOMIC DNA]</scope>
    <source>
        <strain evidence="10">CCMP 1984</strain>
    </source>
</reference>
<dbReference type="RefSeq" id="XP_009041425.1">
    <property type="nucleotide sequence ID" value="XM_009043177.1"/>
</dbReference>
<dbReference type="InterPro" id="IPR001841">
    <property type="entry name" value="Znf_RING"/>
</dbReference>
<keyword evidence="3" id="KW-0862">Zinc</keyword>
<keyword evidence="6" id="KW-1133">Transmembrane helix</keyword>
<evidence type="ECO:0000313" key="9">
    <source>
        <dbReference type="EMBL" id="EGB03873.1"/>
    </source>
</evidence>
<evidence type="ECO:0000313" key="10">
    <source>
        <dbReference type="Proteomes" id="UP000002729"/>
    </source>
</evidence>
<keyword evidence="6" id="KW-0812">Transmembrane</keyword>
<evidence type="ECO:0000256" key="1">
    <source>
        <dbReference type="ARBA" id="ARBA00022723"/>
    </source>
</evidence>
<keyword evidence="7" id="KW-0732">Signal</keyword>
<dbReference type="GeneID" id="20226361"/>
<evidence type="ECO:0000256" key="3">
    <source>
        <dbReference type="ARBA" id="ARBA00022833"/>
    </source>
</evidence>
<sequence length="1214" mass="127961">MVRGLTLALALAATDGFAPATKSIQRVAPVNMETLSTSTGTASMPMGAPKNAPGAESTILVQGGSLRTWSYRSPLVDQVQVVLSTEGRPLDADLELWHGPDNTPCKMRVYVENGQLRPFSAVIATPRGPNTVAIRNIGQLEFPIAADVYANDVENPSAETVSSATTIQGGALRTYPFDPLVNSVEVLLRTDGRPLNARIELLQGPNNNKQVIELYTEDGLDRPFFAILETPGSGNVVRIVNTAPVEFPMTAAVVPHSIDDKMASGAFDGDVVIGGDIGCDYDVEDDEEPSSAESDDSYDPEMPSTPKARRRPAAPPPRPRKKRRRRRAVAAASSSSDSDDGGPRTLYCALCRRDVHEDSFSAAVKRGDYGKHMTEPFCLAHSAGDQRRYALRPAREDTSDSDDDGDSDGDGVSRGLAGGRLAANLLARHGLESDEDVVMADGDDDALDRAAQESEIPNFKGSDLGHFPLALDRAETILETGRGRLRGANRRLRFDDDDDDEEEEEAAAPEAPEPDDDDDDGGGDECAICFEAITARDGFTTACAHQFHASCVAAMRAAAAGGASRCPMCRAAFPAVVSDALDRGAAGAAAAAETRGLRAGDGVQVRWEVEGPGGAATLEWYDATLVRHLGAHGHVGLAVAEVPERFLSARGFVLAYKDEPGERHVMLASDGLLFDAAEGLSMHWRATPRPRRRRRIVADDDDDDGAFMARTAPPVAKTTETSPASLLDDATMHLRLILVVTALLGILVERLHTSVDGKLLKPAKKLFFLAGVLALGLRATGVALEGDVALLGAAALLAVAVAVEASCARRDDRALDALASRLVRGDARMFHAFAAAATSTRRINRTVAGATKASWRDAAEYCAEYAAVREEFLARHDLPATFEFHAYLAKALRASAASLLAPRAESLLAVAVAMRWFGDGGFPSFLLVVGLVLRALVVNTTRDVLFRATTPVDGPPGTLGAALEAARARAAGGRPASKSVRAVLGDDQPRLVGGLVNAYVLLACAFAATTVTVAAAGALALAASLVAESAFLSATADADAALVDGELEALLAKEHAARSLAASVRRAVADRGVASLSQLEGAWDSFAGDGDGALSPGDAARFFLWLHGHRVPRARLAALLDRVAAFDDLAALLEPDAPLPRLAVAAERPVAWWLESPRDAVGRVAEGTTCIPTFLAAISPAKTPRSEAPGPSPAKSDESAESTALPTRAEPDAE</sequence>
<evidence type="ECO:0000256" key="6">
    <source>
        <dbReference type="SAM" id="Phobius"/>
    </source>
</evidence>
<evidence type="ECO:0000256" key="7">
    <source>
        <dbReference type="SAM" id="SignalP"/>
    </source>
</evidence>
<dbReference type="InterPro" id="IPR057491">
    <property type="entry name" value="DiatomPyrShell"/>
</dbReference>
<name>F0YM05_AURAN</name>
<accession>F0YM05</accession>
<protein>
    <recommendedName>
        <fullName evidence="8">RING-type domain-containing protein</fullName>
    </recommendedName>
</protein>
<dbReference type="Gene3D" id="3.30.40.10">
    <property type="entry name" value="Zinc/RING finger domain, C3HC4 (zinc finger)"/>
    <property type="match status" value="1"/>
</dbReference>
<dbReference type="PANTHER" id="PTHR45969">
    <property type="entry name" value="RING ZINC FINGER PROTEIN-RELATED"/>
    <property type="match status" value="1"/>
</dbReference>
<dbReference type="PROSITE" id="PS50089">
    <property type="entry name" value="ZF_RING_2"/>
    <property type="match status" value="1"/>
</dbReference>
<evidence type="ECO:0000259" key="8">
    <source>
        <dbReference type="PROSITE" id="PS50089"/>
    </source>
</evidence>
<dbReference type="OrthoDB" id="35968at2759"/>
<feature type="signal peptide" evidence="7">
    <location>
        <begin position="1"/>
        <end position="16"/>
    </location>
</feature>
<feature type="transmembrane region" description="Helical" evidence="6">
    <location>
        <begin position="916"/>
        <end position="937"/>
    </location>
</feature>
<feature type="chain" id="PRO_5003261160" description="RING-type domain-containing protein" evidence="7">
    <location>
        <begin position="17"/>
        <end position="1214"/>
    </location>
</feature>
<keyword evidence="6" id="KW-0472">Membrane</keyword>
<dbReference type="KEGG" id="aaf:AURANDRAFT_67669"/>
<dbReference type="SUPFAM" id="SSF57850">
    <property type="entry name" value="RING/U-box"/>
    <property type="match status" value="1"/>
</dbReference>
<dbReference type="InterPro" id="IPR013083">
    <property type="entry name" value="Znf_RING/FYVE/PHD"/>
</dbReference>
<gene>
    <name evidence="9" type="ORF">AURANDRAFT_67669</name>
</gene>
<evidence type="ECO:0000256" key="4">
    <source>
        <dbReference type="PROSITE-ProRule" id="PRU00175"/>
    </source>
</evidence>
<dbReference type="InParanoid" id="F0YM05"/>
<dbReference type="Proteomes" id="UP000002729">
    <property type="component" value="Unassembled WGS sequence"/>
</dbReference>
<dbReference type="Pfam" id="PF25192">
    <property type="entry name" value="DiatomPyrShell"/>
    <property type="match status" value="1"/>
</dbReference>
<feature type="compositionally biased region" description="Acidic residues" evidence="5">
    <location>
        <begin position="495"/>
        <end position="523"/>
    </location>
</feature>
<keyword evidence="2 4" id="KW-0863">Zinc-finger</keyword>